<dbReference type="InterPro" id="IPR042203">
    <property type="entry name" value="Leu/Phe-tRNA_Trfase_C"/>
</dbReference>
<evidence type="ECO:0000256" key="6">
    <source>
        <dbReference type="ARBA" id="ARBA00050652"/>
    </source>
</evidence>
<dbReference type="NCBIfam" id="TIGR00667">
    <property type="entry name" value="aat"/>
    <property type="match status" value="1"/>
</dbReference>
<dbReference type="AlphaFoldDB" id="A0A497VES6"/>
<dbReference type="PANTHER" id="PTHR30098:SF2">
    <property type="entry name" value="LEUCYL_PHENYLALANYL-TRNA--PROTEIN TRANSFERASE"/>
    <property type="match status" value="1"/>
</dbReference>
<dbReference type="FunFam" id="3.30.70.3550:FF:000001">
    <property type="entry name" value="Leucyl/phenylalanyl-tRNA--protein transferase"/>
    <property type="match status" value="1"/>
</dbReference>
<comment type="subcellular location">
    <subcellularLocation>
        <location evidence="1 15">Cytoplasm</location>
    </subcellularLocation>
</comment>
<reference evidence="17 19" key="2">
    <citation type="submission" date="2018-10" db="EMBL/GenBank/DDBJ databases">
        <title>Genomic Encyclopedia of Archaeal and Bacterial Type Strains, Phase II (KMG-II): from individual species to whole genera.</title>
        <authorList>
            <person name="Goeker M."/>
        </authorList>
    </citation>
    <scope>NUCLEOTIDE SEQUENCE [LARGE SCALE GENOMIC DNA]</scope>
    <source>
        <strain evidence="17 19">DSM 21886</strain>
    </source>
</reference>
<reference evidence="16 18" key="1">
    <citation type="submission" date="2017-12" db="EMBL/GenBank/DDBJ databases">
        <title>Genomic Encyclopedia of Type Strains, Phase III (KMG-III): the genomes of soil and plant-associated and newly described type strains.</title>
        <authorList>
            <person name="Whitman W."/>
        </authorList>
    </citation>
    <scope>NUCLEOTIDE SEQUENCE [LARGE SCALE GENOMIC DNA]</scope>
    <source>
        <strain evidence="16 18">IP-10</strain>
    </source>
</reference>
<dbReference type="EC" id="2.3.2.6" evidence="10 15"/>
<evidence type="ECO:0000256" key="7">
    <source>
        <dbReference type="ARBA" id="ARBA00051538"/>
    </source>
</evidence>
<keyword evidence="3 15" id="KW-0808">Transferase</keyword>
<evidence type="ECO:0000256" key="10">
    <source>
        <dbReference type="ARBA" id="ARBA00066767"/>
    </source>
</evidence>
<evidence type="ECO:0000256" key="4">
    <source>
        <dbReference type="ARBA" id="ARBA00023315"/>
    </source>
</evidence>
<comment type="catalytic activity">
    <reaction evidence="6 15">
        <text>N-terminal L-arginyl-[protein] + L-leucyl-tRNA(Leu) = N-terminal L-leucyl-L-arginyl-[protein] + tRNA(Leu) + H(+)</text>
        <dbReference type="Rhea" id="RHEA:50416"/>
        <dbReference type="Rhea" id="RHEA-COMP:9613"/>
        <dbReference type="Rhea" id="RHEA-COMP:9622"/>
        <dbReference type="Rhea" id="RHEA-COMP:12672"/>
        <dbReference type="Rhea" id="RHEA-COMP:12673"/>
        <dbReference type="ChEBI" id="CHEBI:15378"/>
        <dbReference type="ChEBI" id="CHEBI:64719"/>
        <dbReference type="ChEBI" id="CHEBI:78442"/>
        <dbReference type="ChEBI" id="CHEBI:78494"/>
        <dbReference type="ChEBI" id="CHEBI:133044"/>
        <dbReference type="EC" id="2.3.2.6"/>
    </reaction>
</comment>
<dbReference type="InterPro" id="IPR004616">
    <property type="entry name" value="Leu/Phe-tRNA_Trfase"/>
</dbReference>
<comment type="catalytic activity">
    <reaction evidence="7 15">
        <text>N-terminal L-lysyl-[protein] + L-leucyl-tRNA(Leu) = N-terminal L-leucyl-L-lysyl-[protein] + tRNA(Leu) + H(+)</text>
        <dbReference type="Rhea" id="RHEA:12340"/>
        <dbReference type="Rhea" id="RHEA-COMP:9613"/>
        <dbReference type="Rhea" id="RHEA-COMP:9622"/>
        <dbReference type="Rhea" id="RHEA-COMP:12670"/>
        <dbReference type="Rhea" id="RHEA-COMP:12671"/>
        <dbReference type="ChEBI" id="CHEBI:15378"/>
        <dbReference type="ChEBI" id="CHEBI:65249"/>
        <dbReference type="ChEBI" id="CHEBI:78442"/>
        <dbReference type="ChEBI" id="CHEBI:78494"/>
        <dbReference type="ChEBI" id="CHEBI:133043"/>
        <dbReference type="EC" id="2.3.2.6"/>
    </reaction>
</comment>
<dbReference type="Proteomes" id="UP000233767">
    <property type="component" value="Unassembled WGS sequence"/>
</dbReference>
<organism evidence="17 19">
    <name type="scientific">Flavobacterium lindanitolerans</name>
    <dbReference type="NCBI Taxonomy" id="428988"/>
    <lineage>
        <taxon>Bacteria</taxon>
        <taxon>Pseudomonadati</taxon>
        <taxon>Bacteroidota</taxon>
        <taxon>Flavobacteriia</taxon>
        <taxon>Flavobacteriales</taxon>
        <taxon>Flavobacteriaceae</taxon>
        <taxon>Flavobacterium</taxon>
    </lineage>
</organism>
<comment type="function">
    <text evidence="8 15">Functions in the N-end rule pathway of protein degradation where it conjugates Leu, Phe and, less efficiently, Met from aminoacyl-tRNAs to the N-termini of proteins containing an N-terminal arginine or lysine.</text>
</comment>
<dbReference type="HAMAP" id="MF_00688">
    <property type="entry name" value="Leu_Phe_trans"/>
    <property type="match status" value="1"/>
</dbReference>
<dbReference type="InterPro" id="IPR016181">
    <property type="entry name" value="Acyl_CoA_acyltransferase"/>
</dbReference>
<evidence type="ECO:0000256" key="11">
    <source>
        <dbReference type="ARBA" id="ARBA00074372"/>
    </source>
</evidence>
<gene>
    <name evidence="15" type="primary">aat</name>
    <name evidence="16" type="ORF">B0G92_0927</name>
    <name evidence="17" type="ORF">CLV50_0578</name>
</gene>
<protein>
    <recommendedName>
        <fullName evidence="11 15">Leucyl/phenylalanyl-tRNA--protein transferase</fullName>
        <ecNumber evidence="10 15">2.3.2.6</ecNumber>
    </recommendedName>
    <alternativeName>
        <fullName evidence="12 15">L/F-transferase</fullName>
    </alternativeName>
    <alternativeName>
        <fullName evidence="13 15">Leucyltransferase</fullName>
    </alternativeName>
    <alternativeName>
        <fullName evidence="14 15">Phenyalanyltransferase</fullName>
    </alternativeName>
</protein>
<dbReference type="GO" id="GO:0005737">
    <property type="term" value="C:cytoplasm"/>
    <property type="evidence" value="ECO:0007669"/>
    <property type="project" value="UniProtKB-SubCell"/>
</dbReference>
<evidence type="ECO:0000256" key="14">
    <source>
        <dbReference type="ARBA" id="ARBA00083640"/>
    </source>
</evidence>
<evidence type="ECO:0000313" key="16">
    <source>
        <dbReference type="EMBL" id="PKW29296.1"/>
    </source>
</evidence>
<dbReference type="EMBL" id="RCCB01000010">
    <property type="protein sequence ID" value="RLJ35203.1"/>
    <property type="molecule type" value="Genomic_DNA"/>
</dbReference>
<evidence type="ECO:0000313" key="17">
    <source>
        <dbReference type="EMBL" id="RLJ35203.1"/>
    </source>
</evidence>
<evidence type="ECO:0000313" key="19">
    <source>
        <dbReference type="Proteomes" id="UP000275027"/>
    </source>
</evidence>
<dbReference type="GO" id="GO:0030163">
    <property type="term" value="P:protein catabolic process"/>
    <property type="evidence" value="ECO:0007669"/>
    <property type="project" value="UniProtKB-UniRule"/>
</dbReference>
<sequence length="215" mass="24711">MRLYFLSKELFFPPVEEANPDGTLAIGGDLSPERLVLAYRSGIFPWFDDDEPILWWSPPERMVLFPDEFKVSKSMRNILNRGIFRVTFNQNFRDVISNCSTISRDGQQGTWISEQMIEAYVKLHEMGIAKSVEVWQDEVLVGGLYGIDLGHVFCGESMFSKVSNASKVAFVSLVRKLKEENYKLLDCQVHNSHLESLGAREISREDFMAILKKEY</sequence>
<keyword evidence="2 15" id="KW-0963">Cytoplasm</keyword>
<evidence type="ECO:0000256" key="12">
    <source>
        <dbReference type="ARBA" id="ARBA00077136"/>
    </source>
</evidence>
<evidence type="ECO:0000256" key="9">
    <source>
        <dbReference type="ARBA" id="ARBA00061535"/>
    </source>
</evidence>
<evidence type="ECO:0000313" key="18">
    <source>
        <dbReference type="Proteomes" id="UP000233767"/>
    </source>
</evidence>
<evidence type="ECO:0000256" key="3">
    <source>
        <dbReference type="ARBA" id="ARBA00022679"/>
    </source>
</evidence>
<dbReference type="InterPro" id="IPR042221">
    <property type="entry name" value="Leu/Phe-tRNA_Trfase_N"/>
</dbReference>
<accession>A0A497VES6</accession>
<dbReference type="EMBL" id="PJND01000007">
    <property type="protein sequence ID" value="PKW29296.1"/>
    <property type="molecule type" value="Genomic_DNA"/>
</dbReference>
<dbReference type="Pfam" id="PF03588">
    <property type="entry name" value="Leu_Phe_trans"/>
    <property type="match status" value="1"/>
</dbReference>
<keyword evidence="4 15" id="KW-0012">Acyltransferase</keyword>
<dbReference type="Gene3D" id="3.40.630.70">
    <property type="entry name" value="Leucyl/phenylalanyl-tRNA-protein transferase, C-terminal domain"/>
    <property type="match status" value="1"/>
</dbReference>
<dbReference type="SUPFAM" id="SSF55729">
    <property type="entry name" value="Acyl-CoA N-acyltransferases (Nat)"/>
    <property type="match status" value="1"/>
</dbReference>
<evidence type="ECO:0000256" key="8">
    <source>
        <dbReference type="ARBA" id="ARBA00054043"/>
    </source>
</evidence>
<evidence type="ECO:0000256" key="2">
    <source>
        <dbReference type="ARBA" id="ARBA00022490"/>
    </source>
</evidence>
<evidence type="ECO:0000256" key="13">
    <source>
        <dbReference type="ARBA" id="ARBA00077165"/>
    </source>
</evidence>
<dbReference type="FunFam" id="3.40.630.70:FF:000001">
    <property type="entry name" value="Leucyl/phenylalanyl-tRNA--protein transferase"/>
    <property type="match status" value="1"/>
</dbReference>
<evidence type="ECO:0000256" key="5">
    <source>
        <dbReference type="ARBA" id="ARBA00050607"/>
    </source>
</evidence>
<proteinExistence type="inferred from homology"/>
<evidence type="ECO:0000256" key="15">
    <source>
        <dbReference type="HAMAP-Rule" id="MF_00688"/>
    </source>
</evidence>
<name>A0A497VES6_9FLAO</name>
<evidence type="ECO:0000256" key="1">
    <source>
        <dbReference type="ARBA" id="ARBA00004496"/>
    </source>
</evidence>
<dbReference type="GO" id="GO:0008914">
    <property type="term" value="F:leucyl-tRNA--protein transferase activity"/>
    <property type="evidence" value="ECO:0007669"/>
    <property type="project" value="UniProtKB-UniRule"/>
</dbReference>
<comment type="similarity">
    <text evidence="9 15">Belongs to the L/F-transferase family.</text>
</comment>
<dbReference type="Proteomes" id="UP000275027">
    <property type="component" value="Unassembled WGS sequence"/>
</dbReference>
<dbReference type="Gene3D" id="3.30.70.3550">
    <property type="entry name" value="Leucyl/phenylalanyl-tRNA-protein transferase, N-terminal domain"/>
    <property type="match status" value="1"/>
</dbReference>
<keyword evidence="18" id="KW-1185">Reference proteome</keyword>
<comment type="catalytic activity">
    <reaction evidence="5 15">
        <text>L-phenylalanyl-tRNA(Phe) + an N-terminal L-alpha-aminoacyl-[protein] = an N-terminal L-phenylalanyl-L-alpha-aminoacyl-[protein] + tRNA(Phe)</text>
        <dbReference type="Rhea" id="RHEA:43632"/>
        <dbReference type="Rhea" id="RHEA-COMP:9668"/>
        <dbReference type="Rhea" id="RHEA-COMP:9699"/>
        <dbReference type="Rhea" id="RHEA-COMP:10636"/>
        <dbReference type="Rhea" id="RHEA-COMP:10637"/>
        <dbReference type="ChEBI" id="CHEBI:78442"/>
        <dbReference type="ChEBI" id="CHEBI:78531"/>
        <dbReference type="ChEBI" id="CHEBI:78597"/>
        <dbReference type="ChEBI" id="CHEBI:83561"/>
        <dbReference type="EC" id="2.3.2.6"/>
    </reaction>
</comment>
<comment type="caution">
    <text evidence="17">The sequence shown here is derived from an EMBL/GenBank/DDBJ whole genome shotgun (WGS) entry which is preliminary data.</text>
</comment>
<dbReference type="PANTHER" id="PTHR30098">
    <property type="entry name" value="LEUCYL/PHENYLALANYL-TRNA--PROTEIN TRANSFERASE"/>
    <property type="match status" value="1"/>
</dbReference>